<dbReference type="AlphaFoldDB" id="A0A0E9QGJ6"/>
<protein>
    <submittedName>
        <fullName evidence="1">Uncharacterized protein</fullName>
    </submittedName>
</protein>
<sequence>MKLNEYGIWYHKCVLFYTYDEKS</sequence>
<proteinExistence type="predicted"/>
<name>A0A0E9QGJ6_ANGAN</name>
<evidence type="ECO:0000313" key="1">
    <source>
        <dbReference type="EMBL" id="JAH15223.1"/>
    </source>
</evidence>
<dbReference type="EMBL" id="GBXM01093354">
    <property type="protein sequence ID" value="JAH15223.1"/>
    <property type="molecule type" value="Transcribed_RNA"/>
</dbReference>
<organism evidence="1">
    <name type="scientific">Anguilla anguilla</name>
    <name type="common">European freshwater eel</name>
    <name type="synonym">Muraena anguilla</name>
    <dbReference type="NCBI Taxonomy" id="7936"/>
    <lineage>
        <taxon>Eukaryota</taxon>
        <taxon>Metazoa</taxon>
        <taxon>Chordata</taxon>
        <taxon>Craniata</taxon>
        <taxon>Vertebrata</taxon>
        <taxon>Euteleostomi</taxon>
        <taxon>Actinopterygii</taxon>
        <taxon>Neopterygii</taxon>
        <taxon>Teleostei</taxon>
        <taxon>Anguilliformes</taxon>
        <taxon>Anguillidae</taxon>
        <taxon>Anguilla</taxon>
    </lineage>
</organism>
<reference evidence="1" key="1">
    <citation type="submission" date="2014-11" db="EMBL/GenBank/DDBJ databases">
        <authorList>
            <person name="Amaro Gonzalez C."/>
        </authorList>
    </citation>
    <scope>NUCLEOTIDE SEQUENCE</scope>
</reference>
<accession>A0A0E9QGJ6</accession>
<reference evidence="1" key="2">
    <citation type="journal article" date="2015" name="Fish Shellfish Immunol.">
        <title>Early steps in the European eel (Anguilla anguilla)-Vibrio vulnificus interaction in the gills: Role of the RtxA13 toxin.</title>
        <authorList>
            <person name="Callol A."/>
            <person name="Pajuelo D."/>
            <person name="Ebbesson L."/>
            <person name="Teles M."/>
            <person name="MacKenzie S."/>
            <person name="Amaro C."/>
        </authorList>
    </citation>
    <scope>NUCLEOTIDE SEQUENCE</scope>
</reference>